<evidence type="ECO:0000313" key="2">
    <source>
        <dbReference type="Proteomes" id="UP000261032"/>
    </source>
</evidence>
<protein>
    <submittedName>
        <fullName evidence="1">Uncharacterized protein</fullName>
    </submittedName>
</protein>
<dbReference type="AlphaFoldDB" id="A0A3E3EBU3"/>
<reference evidence="1 2" key="1">
    <citation type="submission" date="2018-08" db="EMBL/GenBank/DDBJ databases">
        <title>A genome reference for cultivated species of the human gut microbiota.</title>
        <authorList>
            <person name="Zou Y."/>
            <person name="Xue W."/>
            <person name="Luo G."/>
        </authorList>
    </citation>
    <scope>NUCLEOTIDE SEQUENCE [LARGE SCALE GENOMIC DNA]</scope>
    <source>
        <strain evidence="1 2">OM06-4</strain>
    </source>
</reference>
<gene>
    <name evidence="1" type="ORF">DXB93_12330</name>
</gene>
<name>A0A3E3EBU3_9FIRM</name>
<accession>A0A3E3EBU3</accession>
<dbReference type="Proteomes" id="UP000261032">
    <property type="component" value="Unassembled WGS sequence"/>
</dbReference>
<organism evidence="1 2">
    <name type="scientific">Thomasclavelia ramosa</name>
    <dbReference type="NCBI Taxonomy" id="1547"/>
    <lineage>
        <taxon>Bacteria</taxon>
        <taxon>Bacillati</taxon>
        <taxon>Bacillota</taxon>
        <taxon>Erysipelotrichia</taxon>
        <taxon>Erysipelotrichales</taxon>
        <taxon>Coprobacillaceae</taxon>
        <taxon>Thomasclavelia</taxon>
    </lineage>
</organism>
<sequence length="250" mass="29730">MKGKKKMKKKTKEILEILKGFMINSELKNHTAEIVLYKKSDSHFTIASYISNILDNNEESSLYIGTEIDAQKINESNPCLWLASLLDLNYEIIYVSLPFHCTIWANYFDVYDELDGYENRLNEYLRYCKQHDITADLLESFCGEEFDDIADQEFFEIVNGHVIVERFAMEDQAFLFGHDELKEIFAVYDSDKNYSTYTNEKIYHSYLEAFEDFQNRIKKCWYDKMKQFNEHYYFAFDGDKEVDKILKGKN</sequence>
<proteinExistence type="predicted"/>
<evidence type="ECO:0000313" key="1">
    <source>
        <dbReference type="EMBL" id="RGD83813.1"/>
    </source>
</evidence>
<dbReference type="EMBL" id="QUSL01000020">
    <property type="protein sequence ID" value="RGD83813.1"/>
    <property type="molecule type" value="Genomic_DNA"/>
</dbReference>
<comment type="caution">
    <text evidence="1">The sequence shown here is derived from an EMBL/GenBank/DDBJ whole genome shotgun (WGS) entry which is preliminary data.</text>
</comment>